<keyword evidence="3" id="KW-1185">Reference proteome</keyword>
<evidence type="ECO:0000313" key="3">
    <source>
        <dbReference type="Proteomes" id="UP000323410"/>
    </source>
</evidence>
<dbReference type="EMBL" id="VSLD01000002">
    <property type="protein sequence ID" value="TYC99401.1"/>
    <property type="molecule type" value="Genomic_DNA"/>
</dbReference>
<organism evidence="2 3">
    <name type="scientific">Arthrobacter echini</name>
    <dbReference type="NCBI Taxonomy" id="1529066"/>
    <lineage>
        <taxon>Bacteria</taxon>
        <taxon>Bacillati</taxon>
        <taxon>Actinomycetota</taxon>
        <taxon>Actinomycetes</taxon>
        <taxon>Micrococcales</taxon>
        <taxon>Micrococcaceae</taxon>
        <taxon>Arthrobacter</taxon>
    </lineage>
</organism>
<dbReference type="OrthoDB" id="3197442at2"/>
<dbReference type="RefSeq" id="WP_148600223.1">
    <property type="nucleotide sequence ID" value="NZ_VSLD01000002.1"/>
</dbReference>
<protein>
    <submittedName>
        <fullName evidence="2">DNA-binding protein</fullName>
    </submittedName>
</protein>
<reference evidence="2 3" key="1">
    <citation type="submission" date="2019-08" db="EMBL/GenBank/DDBJ databases">
        <title>Genone of Arthrobacter echini P9.</title>
        <authorList>
            <person name="Bowman J.P."/>
        </authorList>
    </citation>
    <scope>NUCLEOTIDE SEQUENCE [LARGE SCALE GENOMIC DNA]</scope>
    <source>
        <strain evidence="2 3">P9</strain>
    </source>
</reference>
<accession>A0A5D0XSR5</accession>
<dbReference type="InterPro" id="IPR055201">
    <property type="entry name" value="IHF-like_H2TH"/>
</dbReference>
<dbReference type="InterPro" id="IPR047806">
    <property type="entry name" value="IHF_actinobact"/>
</dbReference>
<dbReference type="AlphaFoldDB" id="A0A5D0XSR5"/>
<dbReference type="InterPro" id="IPR010979">
    <property type="entry name" value="Ribosomal_uS13-like_H2TH"/>
</dbReference>
<evidence type="ECO:0000259" key="1">
    <source>
        <dbReference type="Pfam" id="PF22525"/>
    </source>
</evidence>
<dbReference type="GO" id="GO:0003677">
    <property type="term" value="F:DNA binding"/>
    <property type="evidence" value="ECO:0007669"/>
    <property type="project" value="UniProtKB-KW"/>
</dbReference>
<dbReference type="NCBIfam" id="NF041260">
    <property type="entry name" value="actino_IHF"/>
    <property type="match status" value="1"/>
</dbReference>
<proteinExistence type="predicted"/>
<dbReference type="Proteomes" id="UP000323410">
    <property type="component" value="Unassembled WGS sequence"/>
</dbReference>
<dbReference type="SUPFAM" id="SSF46946">
    <property type="entry name" value="S13-like H2TH domain"/>
    <property type="match status" value="1"/>
</dbReference>
<keyword evidence="2" id="KW-0238">DNA-binding</keyword>
<dbReference type="Pfam" id="PF22525">
    <property type="entry name" value="H2TH_5"/>
    <property type="match status" value="1"/>
</dbReference>
<sequence length="112" mass="11804">MNLKPLTEAERAAAREKAGAARLARADIKSRLKAGSLSVAEVIENPGGDDAVGRLKVLDLLKALPRVGDVRAATIMAEVGIAATRRVRGLGIHQRKALVEYLDQQNAGPAGK</sequence>
<comment type="caution">
    <text evidence="2">The sequence shown here is derived from an EMBL/GenBank/DDBJ whole genome shotgun (WGS) entry which is preliminary data.</text>
</comment>
<name>A0A5D0XSR5_9MICC</name>
<evidence type="ECO:0000313" key="2">
    <source>
        <dbReference type="EMBL" id="TYC99401.1"/>
    </source>
</evidence>
<feature type="domain" description="Integration host factor-like helix-two turn-helix" evidence="1">
    <location>
        <begin position="32"/>
        <end position="100"/>
    </location>
</feature>
<dbReference type="Gene3D" id="1.10.8.50">
    <property type="match status" value="1"/>
</dbReference>
<gene>
    <name evidence="2" type="ORF">FQ377_05310</name>
</gene>